<protein>
    <submittedName>
        <fullName evidence="1">Uncharacterized protein</fullName>
    </submittedName>
</protein>
<accession>A0A7R9LKU4</accession>
<keyword evidence="2" id="KW-1185">Reference proteome</keyword>
<dbReference type="Proteomes" id="UP000759131">
    <property type="component" value="Unassembled WGS sequence"/>
</dbReference>
<dbReference type="OrthoDB" id="6657943at2759"/>
<dbReference type="EMBL" id="CAJPIZ010026972">
    <property type="protein sequence ID" value="CAG2119143.1"/>
    <property type="molecule type" value="Genomic_DNA"/>
</dbReference>
<dbReference type="SUPFAM" id="SSF51445">
    <property type="entry name" value="(Trans)glycosidases"/>
    <property type="match status" value="1"/>
</dbReference>
<dbReference type="EMBL" id="OC881547">
    <property type="protein sequence ID" value="CAD7642340.1"/>
    <property type="molecule type" value="Genomic_DNA"/>
</dbReference>
<dbReference type="Gene3D" id="3.20.20.80">
    <property type="entry name" value="Glycosidases"/>
    <property type="match status" value="1"/>
</dbReference>
<evidence type="ECO:0000313" key="2">
    <source>
        <dbReference type="Proteomes" id="UP000759131"/>
    </source>
</evidence>
<sequence>HLYTDPNKLDSYLEKVLKPLVTGLKGKKSLAAWDVINEPQGSIADNTVDGNRCWDTTRLKNSGTDWTQTHLKLKDVQRFVNLHAYAIKTADPKALVTIGDSDLTLTNIANNTNNYFSDTCLRESGGKSNGTLDFYCLHSYTWPHTPSGKYSPTSPFKHSNADYKSPKALVVGEFATVCSESLNASKNYGQLYDAKYAGALSWQYNEGGDCADKRSVDDIGMTAIKDLTQNGKIVVKL</sequence>
<reference evidence="1" key="1">
    <citation type="submission" date="2020-11" db="EMBL/GenBank/DDBJ databases">
        <authorList>
            <person name="Tran Van P."/>
        </authorList>
    </citation>
    <scope>NUCLEOTIDE SEQUENCE</scope>
</reference>
<name>A0A7R9LKU4_9ACAR</name>
<proteinExistence type="predicted"/>
<evidence type="ECO:0000313" key="1">
    <source>
        <dbReference type="EMBL" id="CAD7642340.1"/>
    </source>
</evidence>
<dbReference type="AlphaFoldDB" id="A0A7R9LKU4"/>
<dbReference type="InterPro" id="IPR017853">
    <property type="entry name" value="GH"/>
</dbReference>
<gene>
    <name evidence="1" type="ORF">OSB1V03_LOCUS19092</name>
</gene>
<dbReference type="PANTHER" id="PTHR37398:SF3">
    <property type="entry name" value="GLYCOSIDE HYDROLASE FAMILY 5 DOMAIN-CONTAINING PROTEIN"/>
    <property type="match status" value="1"/>
</dbReference>
<dbReference type="PANTHER" id="PTHR37398">
    <property type="entry name" value="ENDO-BETA-1,4-MANNANASE"/>
    <property type="match status" value="1"/>
</dbReference>
<feature type="non-terminal residue" evidence="1">
    <location>
        <position position="237"/>
    </location>
</feature>
<organism evidence="1">
    <name type="scientific">Medioppia subpectinata</name>
    <dbReference type="NCBI Taxonomy" id="1979941"/>
    <lineage>
        <taxon>Eukaryota</taxon>
        <taxon>Metazoa</taxon>
        <taxon>Ecdysozoa</taxon>
        <taxon>Arthropoda</taxon>
        <taxon>Chelicerata</taxon>
        <taxon>Arachnida</taxon>
        <taxon>Acari</taxon>
        <taxon>Acariformes</taxon>
        <taxon>Sarcoptiformes</taxon>
        <taxon>Oribatida</taxon>
        <taxon>Brachypylina</taxon>
        <taxon>Oppioidea</taxon>
        <taxon>Oppiidae</taxon>
        <taxon>Medioppia</taxon>
    </lineage>
</organism>